<dbReference type="PANTHER" id="PTHR11439">
    <property type="entry name" value="GAG-POL-RELATED RETROTRANSPOSON"/>
    <property type="match status" value="1"/>
</dbReference>
<dbReference type="InterPro" id="IPR013103">
    <property type="entry name" value="RVT_2"/>
</dbReference>
<keyword evidence="3" id="KW-1185">Reference proteome</keyword>
<accession>A0AAV2CMD3</accession>
<reference evidence="2 3" key="1">
    <citation type="submission" date="2024-04" db="EMBL/GenBank/DDBJ databases">
        <authorList>
            <person name="Fracassetti M."/>
        </authorList>
    </citation>
    <scope>NUCLEOTIDE SEQUENCE [LARGE SCALE GENOMIC DNA]</scope>
</reference>
<dbReference type="Pfam" id="PF07727">
    <property type="entry name" value="RVT_2"/>
    <property type="match status" value="1"/>
</dbReference>
<evidence type="ECO:0000259" key="1">
    <source>
        <dbReference type="Pfam" id="PF07727"/>
    </source>
</evidence>
<dbReference type="AlphaFoldDB" id="A0AAV2CMD3"/>
<evidence type="ECO:0000313" key="2">
    <source>
        <dbReference type="EMBL" id="CAL1357209.1"/>
    </source>
</evidence>
<dbReference type="InterPro" id="IPR043502">
    <property type="entry name" value="DNA/RNA_pol_sf"/>
</dbReference>
<name>A0AAV2CMD3_9ROSI</name>
<organism evidence="2 3">
    <name type="scientific">Linum trigynum</name>
    <dbReference type="NCBI Taxonomy" id="586398"/>
    <lineage>
        <taxon>Eukaryota</taxon>
        <taxon>Viridiplantae</taxon>
        <taxon>Streptophyta</taxon>
        <taxon>Embryophyta</taxon>
        <taxon>Tracheophyta</taxon>
        <taxon>Spermatophyta</taxon>
        <taxon>Magnoliopsida</taxon>
        <taxon>eudicotyledons</taxon>
        <taxon>Gunneridae</taxon>
        <taxon>Pentapetalae</taxon>
        <taxon>rosids</taxon>
        <taxon>fabids</taxon>
        <taxon>Malpighiales</taxon>
        <taxon>Linaceae</taxon>
        <taxon>Linum</taxon>
    </lineage>
</organism>
<dbReference type="EMBL" id="OZ034813">
    <property type="protein sequence ID" value="CAL1357209.1"/>
    <property type="molecule type" value="Genomic_DNA"/>
</dbReference>
<protein>
    <recommendedName>
        <fullName evidence="1">Reverse transcriptase Ty1/copia-type domain-containing protein</fullName>
    </recommendedName>
</protein>
<evidence type="ECO:0000313" key="3">
    <source>
        <dbReference type="Proteomes" id="UP001497516"/>
    </source>
</evidence>
<gene>
    <name evidence="2" type="ORF">LTRI10_LOCUS4859</name>
</gene>
<dbReference type="PANTHER" id="PTHR11439:SF467">
    <property type="entry name" value="INTEGRASE CATALYTIC DOMAIN-CONTAINING PROTEIN"/>
    <property type="match status" value="1"/>
</dbReference>
<sequence>MYFLVYVDDLLLTRNHGPSLTSFQERLAARFSLKILGNVDYFLGIEVLPSSVGYLLSQHKYVLDLLQRFDMVGSHPAPTPLSSAAKLQLNDGSPPADPTLYKQALGSLPYLLCTRPDIAFAVNKVSHFMHAPTELHWQHVKHLHRYLRDTTSLGLRLSPVNTHTLVAFVDSDWAGDPNDRNPPWATSFTMTATLYLGSSRNNGQWRAQVWRLNTALSPMPHPSYYGHKIFSWNFIILFPVHPSSTVTTSGLLTSQPTQFTTRE</sequence>
<proteinExistence type="predicted"/>
<dbReference type="SUPFAM" id="SSF56672">
    <property type="entry name" value="DNA/RNA polymerases"/>
    <property type="match status" value="1"/>
</dbReference>
<dbReference type="Proteomes" id="UP001497516">
    <property type="component" value="Chromosome 1"/>
</dbReference>
<feature type="domain" description="Reverse transcriptase Ty1/copia-type" evidence="1">
    <location>
        <begin position="5"/>
        <end position="81"/>
    </location>
</feature>